<dbReference type="EMBL" id="JTDF01006908">
    <property type="protein sequence ID" value="KAF8565359.1"/>
    <property type="molecule type" value="Genomic_DNA"/>
</dbReference>
<comment type="caution">
    <text evidence="2">The sequence shown here is derived from an EMBL/GenBank/DDBJ whole genome shotgun (WGS) entry which is preliminary data.</text>
</comment>
<organism evidence="2 3">
    <name type="scientific">Paragonimus westermani</name>
    <dbReference type="NCBI Taxonomy" id="34504"/>
    <lineage>
        <taxon>Eukaryota</taxon>
        <taxon>Metazoa</taxon>
        <taxon>Spiralia</taxon>
        <taxon>Lophotrochozoa</taxon>
        <taxon>Platyhelminthes</taxon>
        <taxon>Trematoda</taxon>
        <taxon>Digenea</taxon>
        <taxon>Plagiorchiida</taxon>
        <taxon>Troglotremata</taxon>
        <taxon>Troglotrematidae</taxon>
        <taxon>Paragonimus</taxon>
    </lineage>
</organism>
<feature type="compositionally biased region" description="Basic and acidic residues" evidence="1">
    <location>
        <begin position="80"/>
        <end position="98"/>
    </location>
</feature>
<feature type="region of interest" description="Disordered" evidence="1">
    <location>
        <begin position="55"/>
        <end position="113"/>
    </location>
</feature>
<dbReference type="OrthoDB" id="6267529at2759"/>
<evidence type="ECO:0000313" key="2">
    <source>
        <dbReference type="EMBL" id="KAF8565359.1"/>
    </source>
</evidence>
<name>A0A8T0DBZ7_9TREM</name>
<dbReference type="Proteomes" id="UP000699462">
    <property type="component" value="Unassembled WGS sequence"/>
</dbReference>
<feature type="compositionally biased region" description="Acidic residues" evidence="1">
    <location>
        <begin position="58"/>
        <end position="79"/>
    </location>
</feature>
<sequence length="173" mass="19771">MTESNLSTEQLTFWSEKHCSSIAFSATVLLAIPEVGESDYYSESPQYLTVADLRELGLYDDDDNDEDDEEEEEEQEQEQEMLKVEIDLNFHETHSDKECETDEEMNWSRGRIGRTESLRERSTDDHFLQVTQTATDMSESDANTKLFDTPQPKPLINMSASDELVSLISSVAL</sequence>
<protein>
    <submittedName>
        <fullName evidence="2">Uncharacterized protein</fullName>
    </submittedName>
</protein>
<evidence type="ECO:0000313" key="3">
    <source>
        <dbReference type="Proteomes" id="UP000699462"/>
    </source>
</evidence>
<dbReference type="AlphaFoldDB" id="A0A8T0DBZ7"/>
<evidence type="ECO:0000256" key="1">
    <source>
        <dbReference type="SAM" id="MobiDB-lite"/>
    </source>
</evidence>
<feature type="region of interest" description="Disordered" evidence="1">
    <location>
        <begin position="134"/>
        <end position="154"/>
    </location>
</feature>
<gene>
    <name evidence="2" type="ORF">P879_08333</name>
</gene>
<proteinExistence type="predicted"/>
<reference evidence="2 3" key="1">
    <citation type="submission" date="2019-07" db="EMBL/GenBank/DDBJ databases">
        <title>Annotation for the trematode Paragonimus westermani.</title>
        <authorList>
            <person name="Choi Y.-J."/>
        </authorList>
    </citation>
    <scope>NUCLEOTIDE SEQUENCE [LARGE SCALE GENOMIC DNA]</scope>
    <source>
        <strain evidence="2">180907_Pwestermani</strain>
    </source>
</reference>
<accession>A0A8T0DBZ7</accession>
<feature type="compositionally biased region" description="Polar residues" evidence="1">
    <location>
        <begin position="134"/>
        <end position="143"/>
    </location>
</feature>
<keyword evidence="3" id="KW-1185">Reference proteome</keyword>